<dbReference type="GO" id="GO:0032259">
    <property type="term" value="P:methylation"/>
    <property type="evidence" value="ECO:0007669"/>
    <property type="project" value="UniProtKB-KW"/>
</dbReference>
<accession>A0A7W9KRJ1</accession>
<reference evidence="5 6" key="1">
    <citation type="submission" date="2020-08" db="EMBL/GenBank/DDBJ databases">
        <title>Sequencing the genomes of 1000 actinobacteria strains.</title>
        <authorList>
            <person name="Klenk H.-P."/>
        </authorList>
    </citation>
    <scope>NUCLEOTIDE SEQUENCE [LARGE SCALE GENOMIC DNA]</scope>
    <source>
        <strain evidence="5 6">DSM 43851</strain>
    </source>
</reference>
<dbReference type="RefSeq" id="WP_184869888.1">
    <property type="nucleotide sequence ID" value="NZ_BAAAWY010000043.1"/>
</dbReference>
<evidence type="ECO:0000256" key="2">
    <source>
        <dbReference type="ARBA" id="ARBA00022679"/>
    </source>
</evidence>
<keyword evidence="6" id="KW-1185">Reference proteome</keyword>
<dbReference type="Gene3D" id="3.40.50.150">
    <property type="entry name" value="Vaccinia Virus protein VP39"/>
    <property type="match status" value="1"/>
</dbReference>
<name>A0A7W9KRJ1_9PSEU</name>
<dbReference type="Proteomes" id="UP000585638">
    <property type="component" value="Unassembled WGS sequence"/>
</dbReference>
<evidence type="ECO:0000313" key="5">
    <source>
        <dbReference type="EMBL" id="MBB5897405.1"/>
    </source>
</evidence>
<dbReference type="CDD" id="cd02440">
    <property type="entry name" value="AdoMet_MTases"/>
    <property type="match status" value="1"/>
</dbReference>
<protein>
    <submittedName>
        <fullName evidence="5">SAM-dependent methyltransferase</fullName>
    </submittedName>
</protein>
<evidence type="ECO:0000256" key="3">
    <source>
        <dbReference type="ARBA" id="ARBA00022691"/>
    </source>
</evidence>
<dbReference type="EMBL" id="JACHIR010000003">
    <property type="protein sequence ID" value="MBB5897405.1"/>
    <property type="molecule type" value="Genomic_DNA"/>
</dbReference>
<dbReference type="AlphaFoldDB" id="A0A7W9KRJ1"/>
<organism evidence="5 6">
    <name type="scientific">Kutzneria kofuensis</name>
    <dbReference type="NCBI Taxonomy" id="103725"/>
    <lineage>
        <taxon>Bacteria</taxon>
        <taxon>Bacillati</taxon>
        <taxon>Actinomycetota</taxon>
        <taxon>Actinomycetes</taxon>
        <taxon>Pseudonocardiales</taxon>
        <taxon>Pseudonocardiaceae</taxon>
        <taxon>Kutzneria</taxon>
    </lineage>
</organism>
<dbReference type="InterPro" id="IPR029063">
    <property type="entry name" value="SAM-dependent_MTases_sf"/>
</dbReference>
<evidence type="ECO:0000313" key="6">
    <source>
        <dbReference type="Proteomes" id="UP000585638"/>
    </source>
</evidence>
<dbReference type="InterPro" id="IPR041698">
    <property type="entry name" value="Methyltransf_25"/>
</dbReference>
<dbReference type="PANTHER" id="PTHR43464:SF19">
    <property type="entry name" value="UBIQUINONE BIOSYNTHESIS O-METHYLTRANSFERASE, MITOCHONDRIAL"/>
    <property type="match status" value="1"/>
</dbReference>
<dbReference type="Pfam" id="PF13649">
    <property type="entry name" value="Methyltransf_25"/>
    <property type="match status" value="1"/>
</dbReference>
<keyword evidence="1 5" id="KW-0489">Methyltransferase</keyword>
<dbReference type="PANTHER" id="PTHR43464">
    <property type="entry name" value="METHYLTRANSFERASE"/>
    <property type="match status" value="1"/>
</dbReference>
<evidence type="ECO:0000259" key="4">
    <source>
        <dbReference type="Pfam" id="PF13649"/>
    </source>
</evidence>
<proteinExistence type="predicted"/>
<keyword evidence="3" id="KW-0949">S-adenosyl-L-methionine</keyword>
<sequence>MTETTSSGSQFDQLAFLYERSFDVWPYRRDVEQHSVLTALGDVTGLAALDLGCGSGAYTRLLAERGARPVVGMDGAAGMIDYARRREAEEPSGATFVLQDAVEPVNGGFDLVLAVHLLPYAETFEAFAAMCATARSALSGPGKRFVTVTINPGFAREPGYYTRYGFDLIAPSAELHDGDPIQLHSEFLGGTIDVTPHYWSRATQEHALLRAGFRQVTWWDPVCDPAADTVHFREYLRRPPTLVVTATA</sequence>
<gene>
    <name evidence="5" type="ORF">BJ998_008664</name>
</gene>
<evidence type="ECO:0000256" key="1">
    <source>
        <dbReference type="ARBA" id="ARBA00022603"/>
    </source>
</evidence>
<feature type="domain" description="Methyltransferase" evidence="4">
    <location>
        <begin position="49"/>
        <end position="131"/>
    </location>
</feature>
<keyword evidence="2 5" id="KW-0808">Transferase</keyword>
<dbReference type="GO" id="GO:0008168">
    <property type="term" value="F:methyltransferase activity"/>
    <property type="evidence" value="ECO:0007669"/>
    <property type="project" value="UniProtKB-KW"/>
</dbReference>
<comment type="caution">
    <text evidence="5">The sequence shown here is derived from an EMBL/GenBank/DDBJ whole genome shotgun (WGS) entry which is preliminary data.</text>
</comment>
<dbReference type="SUPFAM" id="SSF53335">
    <property type="entry name" value="S-adenosyl-L-methionine-dependent methyltransferases"/>
    <property type="match status" value="1"/>
</dbReference>